<evidence type="ECO:0000313" key="1">
    <source>
        <dbReference type="EMBL" id="GAD75259.1"/>
    </source>
</evidence>
<dbReference type="RefSeq" id="WP_021709018.1">
    <property type="nucleotide sequence ID" value="NZ_BAOB01000261.1"/>
</dbReference>
<accession>U3C183</accession>
<dbReference type="STRING" id="1219077.VAZ01S_023_00260"/>
<dbReference type="EMBL" id="BATL01000023">
    <property type="protein sequence ID" value="GAD75259.1"/>
    <property type="molecule type" value="Genomic_DNA"/>
</dbReference>
<gene>
    <name evidence="1" type="ORF">VAZ01S_023_00260</name>
</gene>
<proteinExistence type="predicted"/>
<name>U3C183_9VIBR</name>
<keyword evidence="2" id="KW-1185">Reference proteome</keyword>
<dbReference type="OrthoDB" id="8900573at2"/>
<protein>
    <recommendedName>
        <fullName evidence="3">Cobalamine biosynthesis protein</fullName>
    </recommendedName>
</protein>
<dbReference type="Proteomes" id="UP000016567">
    <property type="component" value="Unassembled WGS sequence"/>
</dbReference>
<comment type="caution">
    <text evidence="1">The sequence shown here is derived from an EMBL/GenBank/DDBJ whole genome shotgun (WGS) entry which is preliminary data.</text>
</comment>
<dbReference type="eggNOG" id="COG1737">
    <property type="taxonomic scope" value="Bacteria"/>
</dbReference>
<organism evidence="1 2">
    <name type="scientific">Vibrio azureus NBRC 104587</name>
    <dbReference type="NCBI Taxonomy" id="1219077"/>
    <lineage>
        <taxon>Bacteria</taxon>
        <taxon>Pseudomonadati</taxon>
        <taxon>Pseudomonadota</taxon>
        <taxon>Gammaproteobacteria</taxon>
        <taxon>Vibrionales</taxon>
        <taxon>Vibrionaceae</taxon>
        <taxon>Vibrio</taxon>
    </lineage>
</organism>
<evidence type="ECO:0008006" key="3">
    <source>
        <dbReference type="Google" id="ProtNLM"/>
    </source>
</evidence>
<evidence type="ECO:0000313" key="2">
    <source>
        <dbReference type="Proteomes" id="UP000016567"/>
    </source>
</evidence>
<reference evidence="1 2" key="1">
    <citation type="submission" date="2013-09" db="EMBL/GenBank/DDBJ databases">
        <title>Whole genome shotgun sequence of Vibrio azureus NBRC 104587.</title>
        <authorList>
            <person name="Isaki S."/>
            <person name="Hosoyama A."/>
            <person name="Numata M."/>
            <person name="Hashimoto M."/>
            <person name="Hosoyama Y."/>
            <person name="Tsuchikane K."/>
            <person name="Noguchi M."/>
            <person name="Hirakata S."/>
            <person name="Ichikawa N."/>
            <person name="Ohji S."/>
            <person name="Yamazoe A."/>
            <person name="Fujita N."/>
        </authorList>
    </citation>
    <scope>NUCLEOTIDE SEQUENCE [LARGE SCALE GENOMIC DNA]</scope>
    <source>
        <strain evidence="1 2">NBRC 104587</strain>
    </source>
</reference>
<dbReference type="InterPro" id="IPR021496">
    <property type="entry name" value="DUF3150"/>
</dbReference>
<sequence length="361" mass="39644">MTTQPTSVLNDIVAVQLNVNQWTGRKKLAENDLSLQGEVPPKEIINLGSKHTTDPKALKVFNTLKRQMERACLTIGIPFLGGYAIPSDKADELAKRLTKIVGQFELEKTAYLQKHESIQQDWIKNFPQYERILVKALTPTSDVEKRINASFSMFKVQSAQSAVTVDAGLSNQVDSLGETLDADILKSSNKLLDSLTGAIQPNQTNVASLRKLREKVQGLAFLNGRFLKLVNKIKQVESAMPITGKLNTDEVHRLSGLLYQMSDEDKLQALMSNLENEPVLVAATQPAVEPTQPVSLESALEPASVDFESDDVFGLGDADFSFGEPDSDESDLGLSEADFSFEFSDIPTSSTQQSATKATFF</sequence>
<dbReference type="AlphaFoldDB" id="U3C183"/>
<dbReference type="Pfam" id="PF11348">
    <property type="entry name" value="DUF3150"/>
    <property type="match status" value="1"/>
</dbReference>